<dbReference type="Gene3D" id="3.40.1180.10">
    <property type="entry name" value="Decaprenyl diphosphate synthase-like"/>
    <property type="match status" value="1"/>
</dbReference>
<dbReference type="InterPro" id="IPR018520">
    <property type="entry name" value="UPP_synth-like_CS"/>
</dbReference>
<gene>
    <name evidence="3" type="ORF">CSUI_001709</name>
</gene>
<dbReference type="GO" id="GO:0045547">
    <property type="term" value="F:ditrans,polycis-polyprenyl diphosphate synthase [(2E,6E)-farnesyl diphosphate specific] activity"/>
    <property type="evidence" value="ECO:0007669"/>
    <property type="project" value="TreeGrafter"/>
</dbReference>
<sequence>MCVSTVSYSLSHAYLPVSPRCRTEQEPSEEVPGLWNASHCCDEVLLRDVCGPGTAANLSRKYNVRRKQELSLWTGLQHECVPPPDLLLRTSGERRLSDFLLYEASVSTAFHFVPVLWPDLSPLRLLVNVLHFQACEALRQCSSWLLGIDSMDYL</sequence>
<dbReference type="PANTHER" id="PTHR10291">
    <property type="entry name" value="DEHYDRODOLICHYL DIPHOSPHATE SYNTHASE FAMILY MEMBER"/>
    <property type="match status" value="1"/>
</dbReference>
<keyword evidence="2" id="KW-0808">Transferase</keyword>
<organism evidence="3 4">
    <name type="scientific">Cystoisospora suis</name>
    <dbReference type="NCBI Taxonomy" id="483139"/>
    <lineage>
        <taxon>Eukaryota</taxon>
        <taxon>Sar</taxon>
        <taxon>Alveolata</taxon>
        <taxon>Apicomplexa</taxon>
        <taxon>Conoidasida</taxon>
        <taxon>Coccidia</taxon>
        <taxon>Eucoccidiorida</taxon>
        <taxon>Eimeriorina</taxon>
        <taxon>Sarcocystidae</taxon>
        <taxon>Cystoisospora</taxon>
    </lineage>
</organism>
<dbReference type="GeneID" id="94425125"/>
<dbReference type="PROSITE" id="PS01066">
    <property type="entry name" value="UPP_SYNTHASE"/>
    <property type="match status" value="1"/>
</dbReference>
<dbReference type="EMBL" id="MIGC01000678">
    <property type="protein sequence ID" value="PHJ24432.1"/>
    <property type="molecule type" value="Genomic_DNA"/>
</dbReference>
<evidence type="ECO:0000313" key="4">
    <source>
        <dbReference type="Proteomes" id="UP000221165"/>
    </source>
</evidence>
<dbReference type="GO" id="GO:0005783">
    <property type="term" value="C:endoplasmic reticulum"/>
    <property type="evidence" value="ECO:0007669"/>
    <property type="project" value="TreeGrafter"/>
</dbReference>
<name>A0A2C6LBH0_9APIC</name>
<dbReference type="PANTHER" id="PTHR10291:SF43">
    <property type="entry name" value="DEHYDRODOLICHYL DIPHOSPHATE SYNTHASE COMPLEX SUBUNIT DHDDS"/>
    <property type="match status" value="1"/>
</dbReference>
<evidence type="ECO:0000256" key="2">
    <source>
        <dbReference type="ARBA" id="ARBA00022679"/>
    </source>
</evidence>
<accession>A0A2C6LBH0</accession>
<evidence type="ECO:0000256" key="1">
    <source>
        <dbReference type="ARBA" id="ARBA00005432"/>
    </source>
</evidence>
<dbReference type="Proteomes" id="UP000221165">
    <property type="component" value="Unassembled WGS sequence"/>
</dbReference>
<dbReference type="Pfam" id="PF01255">
    <property type="entry name" value="Prenyltransf"/>
    <property type="match status" value="1"/>
</dbReference>
<evidence type="ECO:0000313" key="3">
    <source>
        <dbReference type="EMBL" id="PHJ24432.1"/>
    </source>
</evidence>
<protein>
    <submittedName>
        <fullName evidence="3">Undecaprenyl diphosphate synthase</fullName>
    </submittedName>
</protein>
<reference evidence="3 4" key="1">
    <citation type="journal article" date="2017" name="Int. J. Parasitol.">
        <title>The genome of the protozoan parasite Cystoisospora suis and a reverse vaccinology approach to identify vaccine candidates.</title>
        <authorList>
            <person name="Palmieri N."/>
            <person name="Shrestha A."/>
            <person name="Ruttkowski B."/>
            <person name="Beck T."/>
            <person name="Vogl C."/>
            <person name="Tomley F."/>
            <person name="Blake D.P."/>
            <person name="Joachim A."/>
        </authorList>
    </citation>
    <scope>NUCLEOTIDE SEQUENCE [LARGE SCALE GENOMIC DNA]</scope>
    <source>
        <strain evidence="3 4">Wien I</strain>
    </source>
</reference>
<proteinExistence type="inferred from homology"/>
<dbReference type="OrthoDB" id="328412at2759"/>
<dbReference type="VEuPathDB" id="ToxoDB:CSUI_001709"/>
<comment type="caution">
    <text evidence="3">The sequence shown here is derived from an EMBL/GenBank/DDBJ whole genome shotgun (WGS) entry which is preliminary data.</text>
</comment>
<comment type="similarity">
    <text evidence="1">Belongs to the UPP synthase family.</text>
</comment>
<dbReference type="InterPro" id="IPR001441">
    <property type="entry name" value="UPP_synth-like"/>
</dbReference>
<dbReference type="InterPro" id="IPR036424">
    <property type="entry name" value="UPP_synth-like_sf"/>
</dbReference>
<dbReference type="AlphaFoldDB" id="A0A2C6LBH0"/>
<keyword evidence="4" id="KW-1185">Reference proteome</keyword>
<dbReference type="RefSeq" id="XP_067926105.1">
    <property type="nucleotide sequence ID" value="XM_068061914.1"/>
</dbReference>
<dbReference type="SUPFAM" id="SSF64005">
    <property type="entry name" value="Undecaprenyl diphosphate synthase"/>
    <property type="match status" value="1"/>
</dbReference>
<dbReference type="GO" id="GO:0016094">
    <property type="term" value="P:polyprenol biosynthetic process"/>
    <property type="evidence" value="ECO:0007669"/>
    <property type="project" value="TreeGrafter"/>
</dbReference>